<protein>
    <submittedName>
        <fullName evidence="1">Uncharacterized protein</fullName>
    </submittedName>
</protein>
<evidence type="ECO:0000313" key="2">
    <source>
        <dbReference type="Proteomes" id="UP000051677"/>
    </source>
</evidence>
<gene>
    <name evidence="1" type="ORF">AO501_29205</name>
</gene>
<dbReference type="AlphaFoldDB" id="A0A0Q2XC83"/>
<dbReference type="Proteomes" id="UP000051677">
    <property type="component" value="Unassembled WGS sequence"/>
</dbReference>
<accession>A0A0Q2XC83</accession>
<dbReference type="SUPFAM" id="SSF51679">
    <property type="entry name" value="Bacterial luciferase-like"/>
    <property type="match status" value="1"/>
</dbReference>
<comment type="caution">
    <text evidence="1">The sequence shown here is derived from an EMBL/GenBank/DDBJ whole genome shotgun (WGS) entry which is preliminary data.</text>
</comment>
<name>A0A0Q2XC83_MYCGO</name>
<dbReference type="EMBL" id="LKTM01000150">
    <property type="protein sequence ID" value="KQH78852.1"/>
    <property type="molecule type" value="Genomic_DNA"/>
</dbReference>
<proteinExistence type="predicted"/>
<evidence type="ECO:0000313" key="1">
    <source>
        <dbReference type="EMBL" id="KQH78852.1"/>
    </source>
</evidence>
<reference evidence="1 2" key="1">
    <citation type="submission" date="2015-10" db="EMBL/GenBank/DDBJ databases">
        <title>Mycobacterium gordonae draft genome assembly.</title>
        <authorList>
            <person name="Ustinova V."/>
            <person name="Smirnova T."/>
            <person name="Blagodatskikh K."/>
            <person name="Varlamov D."/>
            <person name="Larionova E."/>
            <person name="Chernousova L."/>
        </authorList>
    </citation>
    <scope>NUCLEOTIDE SEQUENCE [LARGE SCALE GENOMIC DNA]</scope>
    <source>
        <strain evidence="1 2">CTRI 14-8773</strain>
    </source>
</reference>
<dbReference type="InterPro" id="IPR036661">
    <property type="entry name" value="Luciferase-like_sf"/>
</dbReference>
<sequence length="158" mass="16423">MDPRLQSFVDEVIDRLLARGAELFPEGEQSVTLVTPLVGAAAPPGGAEAAGRLGDAVAQWGQRRKALRRLDEQGAQIVATAAGAAVDGRAVVQRLREQARVQVDAIMPVADPPAGARLLVATVDQILAQLQQQVAASKQANAGVAAQLCDLAIAYQGI</sequence>
<organism evidence="1 2">
    <name type="scientific">Mycobacterium gordonae</name>
    <dbReference type="NCBI Taxonomy" id="1778"/>
    <lineage>
        <taxon>Bacteria</taxon>
        <taxon>Bacillati</taxon>
        <taxon>Actinomycetota</taxon>
        <taxon>Actinomycetes</taxon>
        <taxon>Mycobacteriales</taxon>
        <taxon>Mycobacteriaceae</taxon>
        <taxon>Mycobacterium</taxon>
    </lineage>
</organism>
<dbReference type="GO" id="GO:0016705">
    <property type="term" value="F:oxidoreductase activity, acting on paired donors, with incorporation or reduction of molecular oxygen"/>
    <property type="evidence" value="ECO:0007669"/>
    <property type="project" value="InterPro"/>
</dbReference>